<dbReference type="Pfam" id="PF02620">
    <property type="entry name" value="YceD"/>
    <property type="match status" value="1"/>
</dbReference>
<proteinExistence type="predicted"/>
<dbReference type="PANTHER" id="PTHR34374:SF1">
    <property type="entry name" value="LARGE RIBOSOMAL RNA SUBUNIT ACCUMULATION PROTEIN YCED HOMOLOG 1, CHLOROPLASTIC"/>
    <property type="match status" value="1"/>
</dbReference>
<gene>
    <name evidence="2" type="ORF">RN606_04360</name>
</gene>
<organism evidence="2 3">
    <name type="scientific">Demequina capsici</name>
    <dbReference type="NCBI Taxonomy" id="3075620"/>
    <lineage>
        <taxon>Bacteria</taxon>
        <taxon>Bacillati</taxon>
        <taxon>Actinomycetota</taxon>
        <taxon>Actinomycetes</taxon>
        <taxon>Micrococcales</taxon>
        <taxon>Demequinaceae</taxon>
        <taxon>Demequina</taxon>
    </lineage>
</organism>
<dbReference type="AlphaFoldDB" id="A0AA96F900"/>
<accession>A0AA96F900</accession>
<evidence type="ECO:0000313" key="3">
    <source>
        <dbReference type="Proteomes" id="UP001304125"/>
    </source>
</evidence>
<feature type="region of interest" description="Disordered" evidence="1">
    <location>
        <begin position="158"/>
        <end position="190"/>
    </location>
</feature>
<dbReference type="InterPro" id="IPR003772">
    <property type="entry name" value="YceD"/>
</dbReference>
<feature type="compositionally biased region" description="Basic and acidic residues" evidence="1">
    <location>
        <begin position="158"/>
        <end position="171"/>
    </location>
</feature>
<dbReference type="RefSeq" id="WP_313500300.1">
    <property type="nucleotide sequence ID" value="NZ_CP134879.1"/>
</dbReference>
<evidence type="ECO:0000313" key="2">
    <source>
        <dbReference type="EMBL" id="WNM25388.1"/>
    </source>
</evidence>
<reference evidence="2 3" key="1">
    <citation type="submission" date="2023-09" db="EMBL/GenBank/DDBJ databases">
        <title>Demequina sp. a novel bacteria isolated from Capsicum annuum.</title>
        <authorList>
            <person name="Humaira Z."/>
            <person name="Lee J."/>
            <person name="Cho D."/>
        </authorList>
    </citation>
    <scope>NUCLEOTIDE SEQUENCE [LARGE SCALE GENOMIC DNA]</scope>
    <source>
        <strain evidence="2 3">OYTSA14</strain>
    </source>
</reference>
<dbReference type="EMBL" id="CP134879">
    <property type="protein sequence ID" value="WNM25388.1"/>
    <property type="molecule type" value="Genomic_DNA"/>
</dbReference>
<name>A0AA96F900_9MICO</name>
<dbReference type="Proteomes" id="UP001304125">
    <property type="component" value="Chromosome"/>
</dbReference>
<sequence length="190" mass="20743">MSHTKRRPGSPYDIPARDIIGRPGTQRFVSEMFPAPAVLGTDMIGVPEGAEVGLELSLESVQDGIWVSGTVTAEAVGECGRCLDEVRLTVAAPIQGLFELPGVEREDEEEEPEDVYEFDGETLELEEVVRDAVAEQLPFTPLCEPDCPGLCDQCGARLADDPDHTHEKIDPRWSALQALDVDEPAQKKES</sequence>
<dbReference type="PANTHER" id="PTHR34374">
    <property type="entry name" value="LARGE RIBOSOMAL RNA SUBUNIT ACCUMULATION PROTEIN YCED HOMOLOG 1, CHLOROPLASTIC"/>
    <property type="match status" value="1"/>
</dbReference>
<protein>
    <submittedName>
        <fullName evidence="2">YceD family protein</fullName>
    </submittedName>
</protein>
<keyword evidence="3" id="KW-1185">Reference proteome</keyword>
<evidence type="ECO:0000256" key="1">
    <source>
        <dbReference type="SAM" id="MobiDB-lite"/>
    </source>
</evidence>